<organism evidence="3 4">
    <name type="scientific">Spirodela intermedia</name>
    <name type="common">Intermediate duckweed</name>
    <dbReference type="NCBI Taxonomy" id="51605"/>
    <lineage>
        <taxon>Eukaryota</taxon>
        <taxon>Viridiplantae</taxon>
        <taxon>Streptophyta</taxon>
        <taxon>Embryophyta</taxon>
        <taxon>Tracheophyta</taxon>
        <taxon>Spermatophyta</taxon>
        <taxon>Magnoliopsida</taxon>
        <taxon>Liliopsida</taxon>
        <taxon>Araceae</taxon>
        <taxon>Lemnoideae</taxon>
        <taxon>Spirodela</taxon>
    </lineage>
</organism>
<protein>
    <submittedName>
        <fullName evidence="3">Uncharacterized protein</fullName>
    </submittedName>
</protein>
<evidence type="ECO:0000256" key="1">
    <source>
        <dbReference type="SAM" id="Phobius"/>
    </source>
</evidence>
<evidence type="ECO:0000313" key="3">
    <source>
        <dbReference type="EMBL" id="CAA7406467.1"/>
    </source>
</evidence>
<dbReference type="EMBL" id="LR743600">
    <property type="protein sequence ID" value="CAA2630264.1"/>
    <property type="molecule type" value="Genomic_DNA"/>
</dbReference>
<keyword evidence="1" id="KW-1133">Transmembrane helix</keyword>
<name>A0A7I8L8S9_SPIIN</name>
<feature type="transmembrane region" description="Helical" evidence="1">
    <location>
        <begin position="9"/>
        <end position="28"/>
    </location>
</feature>
<keyword evidence="4" id="KW-1185">Reference proteome</keyword>
<evidence type="ECO:0000313" key="2">
    <source>
        <dbReference type="EMBL" id="CAA2630264.1"/>
    </source>
</evidence>
<keyword evidence="1" id="KW-0812">Transmembrane</keyword>
<dbReference type="EMBL" id="LR746276">
    <property type="protein sequence ID" value="CAA7406467.1"/>
    <property type="molecule type" value="Genomic_DNA"/>
</dbReference>
<dbReference type="AlphaFoldDB" id="A0A7I8L8S9"/>
<evidence type="ECO:0000313" key="4">
    <source>
        <dbReference type="Proteomes" id="UP000663760"/>
    </source>
</evidence>
<reference evidence="3" key="1">
    <citation type="submission" date="2020-02" db="EMBL/GenBank/DDBJ databases">
        <authorList>
            <person name="Scholz U."/>
            <person name="Mascher M."/>
            <person name="Fiebig A."/>
        </authorList>
    </citation>
    <scope>NUCLEOTIDE SEQUENCE</scope>
</reference>
<dbReference type="Proteomes" id="UP000663760">
    <property type="component" value="Chromosome 13"/>
</dbReference>
<gene>
    <name evidence="2" type="ORF">SI7747_13015910</name>
    <name evidence="3" type="ORF">SI8410_13017145</name>
</gene>
<keyword evidence="1" id="KW-0472">Membrane</keyword>
<accession>A0A7I8L8S9</accession>
<sequence length="30" mass="3506">MNEKKNSSLIFHLSLSFFFLSLSFFSLFSS</sequence>
<proteinExistence type="predicted"/>